<feature type="domain" description="Beta-lactamase-related" evidence="1">
    <location>
        <begin position="15"/>
        <end position="239"/>
    </location>
</feature>
<dbReference type="InterPro" id="IPR001466">
    <property type="entry name" value="Beta-lactam-related"/>
</dbReference>
<dbReference type="InterPro" id="IPR012338">
    <property type="entry name" value="Beta-lactam/transpept-like"/>
</dbReference>
<proteinExistence type="predicted"/>
<dbReference type="Gene3D" id="3.40.710.10">
    <property type="entry name" value="DD-peptidase/beta-lactamase superfamily"/>
    <property type="match status" value="1"/>
</dbReference>
<evidence type="ECO:0000259" key="1">
    <source>
        <dbReference type="Pfam" id="PF00144"/>
    </source>
</evidence>
<sequence length="254" mass="27114">MRPSSTLGEFLDLGDSFAASATLEAVSRHRSGLPRLAVIPDAAARSWRLWRHGANPYGDSLETLLKHARGTKGRRSTRPSYSNLGFQLLGHALAAAAGTTYVELLRTRLLDPLGMTTTYAPRIPAELRPEAVAGTGLFGARRDPWVGEDIGPAGGIRSTATDLAIFARALLDGAVPGIAALDPVEAFGRDLRVGAGWMTSPVRGRRVTWHNGGTGGCASWFGLDRENGRAAYVVLAELRKVDHVAQNLLVDPTL</sequence>
<dbReference type="PANTHER" id="PTHR46825">
    <property type="entry name" value="D-ALANYL-D-ALANINE-CARBOXYPEPTIDASE/ENDOPEPTIDASE AMPH"/>
    <property type="match status" value="1"/>
</dbReference>
<gene>
    <name evidence="2" type="ORF">GCM10025872_34970</name>
</gene>
<accession>A0ABN6YW22</accession>
<dbReference type="InterPro" id="IPR050491">
    <property type="entry name" value="AmpC-like"/>
</dbReference>
<dbReference type="EMBL" id="AP027735">
    <property type="protein sequence ID" value="BDZ59840.1"/>
    <property type="molecule type" value="Genomic_DNA"/>
</dbReference>
<dbReference type="PANTHER" id="PTHR46825:SF7">
    <property type="entry name" value="D-ALANYL-D-ALANINE CARBOXYPEPTIDASE"/>
    <property type="match status" value="1"/>
</dbReference>
<protein>
    <recommendedName>
        <fullName evidence="1">Beta-lactamase-related domain-containing protein</fullName>
    </recommendedName>
</protein>
<reference evidence="2" key="2">
    <citation type="submission" date="2023-02" db="EMBL/GenBank/DDBJ databases">
        <authorList>
            <person name="Sun Q."/>
            <person name="Mori K."/>
        </authorList>
    </citation>
    <scope>NUCLEOTIDE SEQUENCE</scope>
    <source>
        <strain evidence="2">NBRC 110608</strain>
    </source>
</reference>
<reference evidence="2" key="1">
    <citation type="journal article" date="2014" name="Int. J. Syst. Evol. Microbiol.">
        <title>Complete genome of a new Firmicutes species belonging to the dominant human colonic microbiota ('Ruminococcus bicirculans') reveals two chromosomes and a selective capacity to utilize plant glucans.</title>
        <authorList>
            <consortium name="NISC Comparative Sequencing Program"/>
            <person name="Wegmann U."/>
            <person name="Louis P."/>
            <person name="Goesmann A."/>
            <person name="Henrissat B."/>
            <person name="Duncan S.H."/>
            <person name="Flint H.J."/>
        </authorList>
    </citation>
    <scope>NUCLEOTIDE SEQUENCE</scope>
    <source>
        <strain evidence="2">NBRC 110608</strain>
    </source>
</reference>
<evidence type="ECO:0000313" key="2">
    <source>
        <dbReference type="EMBL" id="BDZ59840.1"/>
    </source>
</evidence>
<name>A0ABN6YW22_9MICO</name>
<organism evidence="2">
    <name type="scientific">Barrientosiimonas endolithica</name>
    <dbReference type="NCBI Taxonomy" id="1535208"/>
    <lineage>
        <taxon>Bacteria</taxon>
        <taxon>Bacillati</taxon>
        <taxon>Actinomycetota</taxon>
        <taxon>Actinomycetes</taxon>
        <taxon>Micrococcales</taxon>
        <taxon>Dermacoccaceae</taxon>
        <taxon>Barrientosiimonas</taxon>
    </lineage>
</organism>
<dbReference type="Pfam" id="PF00144">
    <property type="entry name" value="Beta-lactamase"/>
    <property type="match status" value="1"/>
</dbReference>
<dbReference type="SUPFAM" id="SSF56601">
    <property type="entry name" value="beta-lactamase/transpeptidase-like"/>
    <property type="match status" value="1"/>
</dbReference>